<feature type="transmembrane region" description="Helical" evidence="7">
    <location>
        <begin position="48"/>
        <end position="68"/>
    </location>
</feature>
<organism evidence="9 10">
    <name type="scientific">Pedobacter cryophilus</name>
    <dbReference type="NCBI Taxonomy" id="2571271"/>
    <lineage>
        <taxon>Bacteria</taxon>
        <taxon>Pseudomonadati</taxon>
        <taxon>Bacteroidota</taxon>
        <taxon>Sphingobacteriia</taxon>
        <taxon>Sphingobacteriales</taxon>
        <taxon>Sphingobacteriaceae</taxon>
        <taxon>Pedobacter</taxon>
    </lineage>
</organism>
<dbReference type="InterPro" id="IPR058130">
    <property type="entry name" value="PEA_transf_C"/>
</dbReference>
<dbReference type="InterPro" id="IPR000917">
    <property type="entry name" value="Sulfatase_N"/>
</dbReference>
<feature type="transmembrane region" description="Helical" evidence="7">
    <location>
        <begin position="124"/>
        <end position="142"/>
    </location>
</feature>
<evidence type="ECO:0000256" key="1">
    <source>
        <dbReference type="ARBA" id="ARBA00004651"/>
    </source>
</evidence>
<comment type="caution">
    <text evidence="9">The sequence shown here is derived from an EMBL/GenBank/DDBJ whole genome shotgun (WGS) entry which is preliminary data.</text>
</comment>
<dbReference type="Gene3D" id="3.40.720.10">
    <property type="entry name" value="Alkaline Phosphatase, subunit A"/>
    <property type="match status" value="1"/>
</dbReference>
<dbReference type="GO" id="GO:0016776">
    <property type="term" value="F:phosphotransferase activity, phosphate group as acceptor"/>
    <property type="evidence" value="ECO:0007669"/>
    <property type="project" value="TreeGrafter"/>
</dbReference>
<keyword evidence="2" id="KW-1003">Cell membrane</keyword>
<evidence type="ECO:0000256" key="3">
    <source>
        <dbReference type="ARBA" id="ARBA00022679"/>
    </source>
</evidence>
<evidence type="ECO:0000256" key="4">
    <source>
        <dbReference type="ARBA" id="ARBA00022692"/>
    </source>
</evidence>
<accession>A0A4U1BYM7</accession>
<dbReference type="InterPro" id="IPR017850">
    <property type="entry name" value="Alkaline_phosphatase_core_sf"/>
</dbReference>
<keyword evidence="6 7" id="KW-0472">Membrane</keyword>
<dbReference type="OrthoDB" id="9786870at2"/>
<evidence type="ECO:0000256" key="7">
    <source>
        <dbReference type="SAM" id="Phobius"/>
    </source>
</evidence>
<keyword evidence="5 7" id="KW-1133">Transmembrane helix</keyword>
<keyword evidence="10" id="KW-1185">Reference proteome</keyword>
<feature type="domain" description="Sulfatase N-terminal" evidence="8">
    <location>
        <begin position="234"/>
        <end position="521"/>
    </location>
</feature>
<feature type="transmembrane region" description="Helical" evidence="7">
    <location>
        <begin position="154"/>
        <end position="174"/>
    </location>
</feature>
<evidence type="ECO:0000259" key="8">
    <source>
        <dbReference type="Pfam" id="PF00884"/>
    </source>
</evidence>
<feature type="transmembrane region" description="Helical" evidence="7">
    <location>
        <begin position="75"/>
        <end position="97"/>
    </location>
</feature>
<name>A0A4U1BYM7_9SPHI</name>
<sequence>MNAHITLPLNQPKSKTKSKLWFNVSLVLTIVFLLSIAPVIGSLITGKYIQLLLAFLITTCFILAPVALFRNYIKLYTWLFLPIIVFVPISLFCVILYKLPLNLDIMVVIYNTNTAEALEFANGYILYFIALLIGYYWAYIYLTKKLPSKISWNNSLKISLGAILTFVLITLLIAQDITFKNQFKKNLTASFPGSLIYNSYLFRKQLNLINQHEEQVKDFKFNASQNVSLAKKQIYVLVIGESARAKNWQIFGYERENSPELTKKQNELIKFSNTVSGGYITALAVPMLITRASADDYDRVYTEKSIITAYKEAGFKTYWLSNQNDFEKIGMFARESDEEFYLPSNYTFGKNVNLDMELIPYLQNILSKNEEKVFIILHTLGSHYNYAARYPNAYDKFKPSLKTEKVNPTDDAKKEIIINSYDNTILYTDAVISKMIDLIKATQAVSTLTYVSDHGEDMFDDERKLSQHIEPVPSEYVASIPFFMWSSTTYQTSFKDKINNLNTNKDKPVGSQNIFYTQLDLSSIQYPNMDRSKSLASKTFESSPQRILGGDSKVYNYNDLKK</sequence>
<evidence type="ECO:0000256" key="5">
    <source>
        <dbReference type="ARBA" id="ARBA00022989"/>
    </source>
</evidence>
<dbReference type="PANTHER" id="PTHR30443">
    <property type="entry name" value="INNER MEMBRANE PROTEIN"/>
    <property type="match status" value="1"/>
</dbReference>
<gene>
    <name evidence="9" type="ORF">FA046_11860</name>
</gene>
<comment type="subcellular location">
    <subcellularLocation>
        <location evidence="1">Cell membrane</location>
        <topology evidence="1">Multi-pass membrane protein</topology>
    </subcellularLocation>
</comment>
<evidence type="ECO:0000256" key="6">
    <source>
        <dbReference type="ARBA" id="ARBA00023136"/>
    </source>
</evidence>
<evidence type="ECO:0000256" key="2">
    <source>
        <dbReference type="ARBA" id="ARBA00022475"/>
    </source>
</evidence>
<dbReference type="Proteomes" id="UP000308181">
    <property type="component" value="Unassembled WGS sequence"/>
</dbReference>
<evidence type="ECO:0000313" key="9">
    <source>
        <dbReference type="EMBL" id="TKB96773.1"/>
    </source>
</evidence>
<protein>
    <submittedName>
        <fullName evidence="9">Phosphoethanolamine transferase</fullName>
    </submittedName>
</protein>
<keyword evidence="3 9" id="KW-0808">Transferase</keyword>
<reference evidence="9 10" key="1">
    <citation type="submission" date="2019-04" db="EMBL/GenBank/DDBJ databases">
        <title>Pedobacter sp. AR-3-17 sp. nov., isolated from Arctic soil.</title>
        <authorList>
            <person name="Dahal R.H."/>
            <person name="Kim D.-U."/>
        </authorList>
    </citation>
    <scope>NUCLEOTIDE SEQUENCE [LARGE SCALE GENOMIC DNA]</scope>
    <source>
        <strain evidence="9 10">AR-3-17</strain>
    </source>
</reference>
<dbReference type="InterPro" id="IPR040423">
    <property type="entry name" value="PEA_transferase"/>
</dbReference>
<keyword evidence="4 7" id="KW-0812">Transmembrane</keyword>
<dbReference type="EMBL" id="SWBP01000004">
    <property type="protein sequence ID" value="TKB96773.1"/>
    <property type="molecule type" value="Genomic_DNA"/>
</dbReference>
<feature type="transmembrane region" description="Helical" evidence="7">
    <location>
        <begin position="20"/>
        <end position="42"/>
    </location>
</feature>
<dbReference type="AlphaFoldDB" id="A0A4U1BYM7"/>
<proteinExistence type="predicted"/>
<dbReference type="CDD" id="cd16017">
    <property type="entry name" value="LptA"/>
    <property type="match status" value="1"/>
</dbReference>
<evidence type="ECO:0000313" key="10">
    <source>
        <dbReference type="Proteomes" id="UP000308181"/>
    </source>
</evidence>
<dbReference type="SUPFAM" id="SSF53649">
    <property type="entry name" value="Alkaline phosphatase-like"/>
    <property type="match status" value="1"/>
</dbReference>
<dbReference type="Pfam" id="PF00884">
    <property type="entry name" value="Sulfatase"/>
    <property type="match status" value="1"/>
</dbReference>
<dbReference type="GO" id="GO:0005886">
    <property type="term" value="C:plasma membrane"/>
    <property type="evidence" value="ECO:0007669"/>
    <property type="project" value="UniProtKB-SubCell"/>
</dbReference>
<dbReference type="GO" id="GO:0009244">
    <property type="term" value="P:lipopolysaccharide core region biosynthetic process"/>
    <property type="evidence" value="ECO:0007669"/>
    <property type="project" value="TreeGrafter"/>
</dbReference>
<dbReference type="PANTHER" id="PTHR30443:SF0">
    <property type="entry name" value="PHOSPHOETHANOLAMINE TRANSFERASE EPTA"/>
    <property type="match status" value="1"/>
</dbReference>
<dbReference type="RefSeq" id="WP_136826736.1">
    <property type="nucleotide sequence ID" value="NZ_SWBP01000004.1"/>
</dbReference>